<evidence type="ECO:0000256" key="6">
    <source>
        <dbReference type="ARBA" id="ARBA00023136"/>
    </source>
</evidence>
<keyword evidence="6 7" id="KW-0472">Membrane</keyword>
<organism evidence="8 9">
    <name type="scientific">Vibrio eleionomae</name>
    <dbReference type="NCBI Taxonomy" id="2653505"/>
    <lineage>
        <taxon>Bacteria</taxon>
        <taxon>Pseudomonadati</taxon>
        <taxon>Pseudomonadota</taxon>
        <taxon>Gammaproteobacteria</taxon>
        <taxon>Vibrionales</taxon>
        <taxon>Vibrionaceae</taxon>
        <taxon>Vibrio</taxon>
    </lineage>
</organism>
<dbReference type="PANTHER" id="PTHR33452">
    <property type="entry name" value="OXIDOREDUCTASE CATD-RELATED"/>
    <property type="match status" value="1"/>
</dbReference>
<dbReference type="InterPro" id="IPR032808">
    <property type="entry name" value="DoxX"/>
</dbReference>
<evidence type="ECO:0000256" key="7">
    <source>
        <dbReference type="SAM" id="Phobius"/>
    </source>
</evidence>
<dbReference type="Pfam" id="PF07681">
    <property type="entry name" value="DoxX"/>
    <property type="match status" value="1"/>
</dbReference>
<keyword evidence="9" id="KW-1185">Reference proteome</keyword>
<comment type="caution">
    <text evidence="8">The sequence shown here is derived from an EMBL/GenBank/DDBJ whole genome shotgun (WGS) entry which is preliminary data.</text>
</comment>
<evidence type="ECO:0000256" key="3">
    <source>
        <dbReference type="ARBA" id="ARBA00022475"/>
    </source>
</evidence>
<dbReference type="AlphaFoldDB" id="A0A7X4LLP1"/>
<evidence type="ECO:0000256" key="1">
    <source>
        <dbReference type="ARBA" id="ARBA00004651"/>
    </source>
</evidence>
<name>A0A7X4LLP1_9VIBR</name>
<dbReference type="InterPro" id="IPR051907">
    <property type="entry name" value="DoxX-like_oxidoreductase"/>
</dbReference>
<accession>A0A7X4LLP1</accession>
<keyword evidence="3" id="KW-1003">Cell membrane</keyword>
<gene>
    <name evidence="8" type="ORF">F9817_13760</name>
</gene>
<evidence type="ECO:0000313" key="9">
    <source>
        <dbReference type="Proteomes" id="UP000462621"/>
    </source>
</evidence>
<reference evidence="8 9" key="1">
    <citation type="submission" date="2019-10" db="EMBL/GenBank/DDBJ databases">
        <title>Vibrio sp. nov. isolated from a shrimp pond.</title>
        <authorList>
            <person name="Gomez-Gil B."/>
            <person name="Enciso-Ibarra J."/>
            <person name="Enciso-Ibarra K."/>
            <person name="Bolan-Mejia C."/>
        </authorList>
    </citation>
    <scope>NUCLEOTIDE SEQUENCE [LARGE SCALE GENOMIC DNA]</scope>
    <source>
        <strain evidence="8 9">CAIM 722</strain>
    </source>
</reference>
<keyword evidence="5 7" id="KW-1133">Transmembrane helix</keyword>
<comment type="similarity">
    <text evidence="2">Belongs to the DoxX family.</text>
</comment>
<keyword evidence="4 7" id="KW-0812">Transmembrane</keyword>
<dbReference type="Proteomes" id="UP000462621">
    <property type="component" value="Unassembled WGS sequence"/>
</dbReference>
<evidence type="ECO:0000256" key="5">
    <source>
        <dbReference type="ARBA" id="ARBA00022989"/>
    </source>
</evidence>
<feature type="transmembrane region" description="Helical" evidence="7">
    <location>
        <begin position="21"/>
        <end position="41"/>
    </location>
</feature>
<dbReference type="EMBL" id="WEKT01000026">
    <property type="protein sequence ID" value="MZI94260.1"/>
    <property type="molecule type" value="Genomic_DNA"/>
</dbReference>
<feature type="transmembrane region" description="Helical" evidence="7">
    <location>
        <begin position="61"/>
        <end position="82"/>
    </location>
</feature>
<comment type="subcellular location">
    <subcellularLocation>
        <location evidence="1">Cell membrane</location>
        <topology evidence="1">Multi-pass membrane protein</topology>
    </subcellularLocation>
</comment>
<evidence type="ECO:0000256" key="2">
    <source>
        <dbReference type="ARBA" id="ARBA00006679"/>
    </source>
</evidence>
<feature type="transmembrane region" description="Helical" evidence="7">
    <location>
        <begin position="89"/>
        <end position="106"/>
    </location>
</feature>
<protein>
    <submittedName>
        <fullName evidence="8">DoxX family membrane protein</fullName>
    </submittedName>
</protein>
<evidence type="ECO:0000313" key="8">
    <source>
        <dbReference type="EMBL" id="MZI94260.1"/>
    </source>
</evidence>
<dbReference type="GO" id="GO:0005886">
    <property type="term" value="C:plasma membrane"/>
    <property type="evidence" value="ECO:0007669"/>
    <property type="project" value="UniProtKB-SubCell"/>
</dbReference>
<dbReference type="PANTHER" id="PTHR33452:SF19">
    <property type="entry name" value="DOXX FAMILY PROTEIN"/>
    <property type="match status" value="1"/>
</dbReference>
<feature type="transmembrane region" description="Helical" evidence="7">
    <location>
        <begin position="168"/>
        <end position="188"/>
    </location>
</feature>
<sequence>MFYRLNHHWHCLLKALRHIDFLGPLALRIYLAPIFILAGWHKLNALDNTAFYFGEYLHLPAPMAMAILAGSAEFIGGIALLLGIGLRIMTIPLMITMIVAATTAHWENGWHALPETQLTVPWEWRSDLIEEAQQRKTAAISLLKAHGNYQWLTQAGSFTVLKNGIEFAATYFIMLLTLLFTGAGRFVSIDYWVDRHCKTKHVDETV</sequence>
<proteinExistence type="inferred from homology"/>
<evidence type="ECO:0000256" key="4">
    <source>
        <dbReference type="ARBA" id="ARBA00022692"/>
    </source>
</evidence>